<dbReference type="RefSeq" id="WP_162084412.1">
    <property type="nucleotide sequence ID" value="NZ_AP021881.1"/>
</dbReference>
<dbReference type="PANTHER" id="PTHR33254">
    <property type="entry name" value="4-HYDROXY-4-METHYL-2-OXOGLUTARATE ALDOLASE 3-RELATED"/>
    <property type="match status" value="1"/>
</dbReference>
<dbReference type="EMBL" id="AP021881">
    <property type="protein sequence ID" value="BBP00482.1"/>
    <property type="molecule type" value="Genomic_DNA"/>
</dbReference>
<dbReference type="SUPFAM" id="SSF89562">
    <property type="entry name" value="RraA-like"/>
    <property type="match status" value="1"/>
</dbReference>
<feature type="binding site" evidence="5">
    <location>
        <position position="117"/>
    </location>
    <ligand>
        <name>Mg(2+)</name>
        <dbReference type="ChEBI" id="CHEBI:18420"/>
    </ligand>
</feature>
<dbReference type="Pfam" id="PF03737">
    <property type="entry name" value="RraA-like"/>
    <property type="match status" value="1"/>
</dbReference>
<feature type="binding site" evidence="5">
    <location>
        <position position="116"/>
    </location>
    <ligand>
        <name>substrate</name>
    </ligand>
</feature>
<dbReference type="AlphaFoldDB" id="A0A809S8V5"/>
<dbReference type="GO" id="GO:0047443">
    <property type="term" value="F:4-hydroxy-4-methyl-2-oxoglutarate aldolase activity"/>
    <property type="evidence" value="ECO:0007669"/>
    <property type="project" value="TreeGrafter"/>
</dbReference>
<protein>
    <recommendedName>
        <fullName evidence="2">Putative 4-hydroxy-4-methyl-2-oxoglutarate aldolase</fullName>
    </recommendedName>
    <alternativeName>
        <fullName evidence="3">Regulator of ribonuclease activity homolog</fullName>
    </alternativeName>
    <alternativeName>
        <fullName evidence="4">RraA-like protein</fullName>
    </alternativeName>
</protein>
<dbReference type="InterPro" id="IPR036704">
    <property type="entry name" value="RraA/RraA-like_sf"/>
</dbReference>
<dbReference type="InterPro" id="IPR005493">
    <property type="entry name" value="RraA/RraA-like"/>
</dbReference>
<sequence>MDAIEMQWKERLLQLDTAAISDAMDSFNINRALFGILPRVEGAKIAGPAFTVQYEALSSVPSGFQNAANYIDEVPPHAVVVVNNDGNTSCTNWGDILTRKALRQGIAGTIINGSARDIETIRKLGYPLYSKGIYMVSGKNRVRLKASNVAIEIAGVVVNPGDWIFADDNGVVVIAPENLHAVIERAENVNHTEIEIVRAIESGESLVTARQNFGYSTPWEIRNV</sequence>
<dbReference type="GO" id="GO:0008948">
    <property type="term" value="F:oxaloacetate decarboxylase activity"/>
    <property type="evidence" value="ECO:0007669"/>
    <property type="project" value="TreeGrafter"/>
</dbReference>
<dbReference type="Gene3D" id="1.20.5.3070">
    <property type="match status" value="1"/>
</dbReference>
<feature type="binding site" evidence="5">
    <location>
        <begin position="94"/>
        <end position="97"/>
    </location>
    <ligand>
        <name>substrate</name>
    </ligand>
</feature>
<keyword evidence="5" id="KW-0460">Magnesium</keyword>
<evidence type="ECO:0000256" key="1">
    <source>
        <dbReference type="ARBA" id="ARBA00001968"/>
    </source>
</evidence>
<comment type="cofactor">
    <cofactor evidence="1">
        <name>a divalent metal cation</name>
        <dbReference type="ChEBI" id="CHEBI:60240"/>
    </cofactor>
</comment>
<evidence type="ECO:0000313" key="7">
    <source>
        <dbReference type="Proteomes" id="UP000463939"/>
    </source>
</evidence>
<organism evidence="6 7">
    <name type="scientific">Sulfuriferula nivalis</name>
    <dbReference type="NCBI Taxonomy" id="2675298"/>
    <lineage>
        <taxon>Bacteria</taxon>
        <taxon>Pseudomonadati</taxon>
        <taxon>Pseudomonadota</taxon>
        <taxon>Betaproteobacteria</taxon>
        <taxon>Nitrosomonadales</taxon>
        <taxon>Sulfuricellaceae</taxon>
        <taxon>Sulfuriferula</taxon>
    </lineage>
</organism>
<dbReference type="Proteomes" id="UP000463939">
    <property type="component" value="Chromosome"/>
</dbReference>
<evidence type="ECO:0000313" key="6">
    <source>
        <dbReference type="EMBL" id="BBP00482.1"/>
    </source>
</evidence>
<reference evidence="7" key="1">
    <citation type="submission" date="2019-11" db="EMBL/GenBank/DDBJ databases">
        <title>Isolation and characterization of a novel species in the genus Sulfuriferula.</title>
        <authorList>
            <person name="Mochizuki J."/>
            <person name="Kojima H."/>
            <person name="Fukui M."/>
        </authorList>
    </citation>
    <scope>NUCLEOTIDE SEQUENCE [LARGE SCALE GENOMIC DNA]</scope>
    <source>
        <strain evidence="7">SGTM</strain>
    </source>
</reference>
<dbReference type="KEGG" id="sniv:SFSGTM_11900"/>
<accession>A0A809S8V5</accession>
<keyword evidence="7" id="KW-1185">Reference proteome</keyword>
<dbReference type="PANTHER" id="PTHR33254:SF4">
    <property type="entry name" value="4-HYDROXY-4-METHYL-2-OXOGLUTARATE ALDOLASE 3-RELATED"/>
    <property type="match status" value="1"/>
</dbReference>
<evidence type="ECO:0000256" key="3">
    <source>
        <dbReference type="ARBA" id="ARBA00029596"/>
    </source>
</evidence>
<evidence type="ECO:0000256" key="4">
    <source>
        <dbReference type="ARBA" id="ARBA00030169"/>
    </source>
</evidence>
<gene>
    <name evidence="6" type="ORF">SFSGTM_11900</name>
</gene>
<keyword evidence="5" id="KW-0479">Metal-binding</keyword>
<dbReference type="CDD" id="cd16841">
    <property type="entry name" value="RraA_family"/>
    <property type="match status" value="1"/>
</dbReference>
<evidence type="ECO:0000256" key="5">
    <source>
        <dbReference type="PIRSR" id="PIRSR605493-1"/>
    </source>
</evidence>
<dbReference type="GO" id="GO:0046872">
    <property type="term" value="F:metal ion binding"/>
    <property type="evidence" value="ECO:0007669"/>
    <property type="project" value="UniProtKB-KW"/>
</dbReference>
<name>A0A809S8V5_9PROT</name>
<dbReference type="Gene3D" id="3.50.30.40">
    <property type="entry name" value="Ribonuclease E inhibitor RraA/RraA-like"/>
    <property type="match status" value="1"/>
</dbReference>
<evidence type="ECO:0000256" key="2">
    <source>
        <dbReference type="ARBA" id="ARBA00016549"/>
    </source>
</evidence>
<comment type="cofactor">
    <cofactor evidence="5">
        <name>Mg(2+)</name>
        <dbReference type="ChEBI" id="CHEBI:18420"/>
    </cofactor>
</comment>
<proteinExistence type="predicted"/>